<feature type="compositionally biased region" description="Acidic residues" evidence="1">
    <location>
        <begin position="12"/>
        <end position="23"/>
    </location>
</feature>
<dbReference type="EMBL" id="JABBWK010000001">
    <property type="protein sequence ID" value="KAG1908549.1"/>
    <property type="molecule type" value="Genomic_DNA"/>
</dbReference>
<dbReference type="Proteomes" id="UP001195769">
    <property type="component" value="Unassembled WGS sequence"/>
</dbReference>
<evidence type="ECO:0000313" key="3">
    <source>
        <dbReference type="Proteomes" id="UP001195769"/>
    </source>
</evidence>
<name>A0AAD4HW48_9AGAM</name>
<comment type="caution">
    <text evidence="2">The sequence shown here is derived from an EMBL/GenBank/DDBJ whole genome shotgun (WGS) entry which is preliminary data.</text>
</comment>
<organism evidence="2 3">
    <name type="scientific">Suillus fuscotomentosus</name>
    <dbReference type="NCBI Taxonomy" id="1912939"/>
    <lineage>
        <taxon>Eukaryota</taxon>
        <taxon>Fungi</taxon>
        <taxon>Dikarya</taxon>
        <taxon>Basidiomycota</taxon>
        <taxon>Agaricomycotina</taxon>
        <taxon>Agaricomycetes</taxon>
        <taxon>Agaricomycetidae</taxon>
        <taxon>Boletales</taxon>
        <taxon>Suillineae</taxon>
        <taxon>Suillaceae</taxon>
        <taxon>Suillus</taxon>
    </lineage>
</organism>
<dbReference type="GeneID" id="64663324"/>
<reference evidence="2" key="1">
    <citation type="journal article" date="2020" name="New Phytol.">
        <title>Comparative genomics reveals dynamic genome evolution in host specialist ectomycorrhizal fungi.</title>
        <authorList>
            <person name="Lofgren L.A."/>
            <person name="Nguyen N.H."/>
            <person name="Vilgalys R."/>
            <person name="Ruytinx J."/>
            <person name="Liao H.L."/>
            <person name="Branco S."/>
            <person name="Kuo A."/>
            <person name="LaButti K."/>
            <person name="Lipzen A."/>
            <person name="Andreopoulos W."/>
            <person name="Pangilinan J."/>
            <person name="Riley R."/>
            <person name="Hundley H."/>
            <person name="Na H."/>
            <person name="Barry K."/>
            <person name="Grigoriev I.V."/>
            <person name="Stajich J.E."/>
            <person name="Kennedy P.G."/>
        </authorList>
    </citation>
    <scope>NUCLEOTIDE SEQUENCE</scope>
    <source>
        <strain evidence="2">FC203</strain>
    </source>
</reference>
<feature type="region of interest" description="Disordered" evidence="1">
    <location>
        <begin position="1"/>
        <end position="26"/>
    </location>
</feature>
<accession>A0AAD4HW48</accession>
<evidence type="ECO:0000256" key="1">
    <source>
        <dbReference type="SAM" id="MobiDB-lite"/>
    </source>
</evidence>
<evidence type="ECO:0000313" key="2">
    <source>
        <dbReference type="EMBL" id="KAG1908549.1"/>
    </source>
</evidence>
<dbReference type="AlphaFoldDB" id="A0AAD4HW48"/>
<proteinExistence type="predicted"/>
<protein>
    <submittedName>
        <fullName evidence="2">Uncharacterized protein</fullName>
    </submittedName>
</protein>
<keyword evidence="3" id="KW-1185">Reference proteome</keyword>
<dbReference type="RefSeq" id="XP_041234124.1">
    <property type="nucleotide sequence ID" value="XM_041369026.1"/>
</dbReference>
<gene>
    <name evidence="2" type="ORF">F5891DRAFT_1205695</name>
</gene>
<sequence length="141" mass="16535">MVRVTGYGLGDGELDGDNGEESQEISRADERRLERMREHLISAWSQVAGARGSFLQMPQPVKGNDNRRESWQDAWERRVHDSGLYDEYQFDPLCGLQALIDIKWDEEEGWCSDCVRARREAWTRMRQKTWERIGVWMGLDN</sequence>